<reference evidence="2" key="1">
    <citation type="journal article" date="2019" name="Int. J. Syst. Evol. Microbiol.">
        <title>The Global Catalogue of Microorganisms (GCM) 10K type strain sequencing project: providing services to taxonomists for standard genome sequencing and annotation.</title>
        <authorList>
            <consortium name="The Broad Institute Genomics Platform"/>
            <consortium name="The Broad Institute Genome Sequencing Center for Infectious Disease"/>
            <person name="Wu L."/>
            <person name="Ma J."/>
        </authorList>
    </citation>
    <scope>NUCLEOTIDE SEQUENCE [LARGE SCALE GENOMIC DNA]</scope>
    <source>
        <strain evidence="2">CCM 9147</strain>
    </source>
</reference>
<proteinExistence type="predicted"/>
<accession>A0ABW4DFN1</accession>
<evidence type="ECO:0000313" key="2">
    <source>
        <dbReference type="Proteomes" id="UP001597340"/>
    </source>
</evidence>
<name>A0ABW4DFN1_9BACL</name>
<organism evidence="1 2">
    <name type="scientific">Paenibacillus farraposensis</name>
    <dbReference type="NCBI Taxonomy" id="2807095"/>
    <lineage>
        <taxon>Bacteria</taxon>
        <taxon>Bacillati</taxon>
        <taxon>Bacillota</taxon>
        <taxon>Bacilli</taxon>
        <taxon>Bacillales</taxon>
        <taxon>Paenibacillaceae</taxon>
        <taxon>Paenibacillus</taxon>
    </lineage>
</organism>
<keyword evidence="2" id="KW-1185">Reference proteome</keyword>
<dbReference type="EMBL" id="JBHTNZ010000013">
    <property type="protein sequence ID" value="MFD1462111.1"/>
    <property type="molecule type" value="Genomic_DNA"/>
</dbReference>
<comment type="caution">
    <text evidence="1">The sequence shown here is derived from an EMBL/GenBank/DDBJ whole genome shotgun (WGS) entry which is preliminary data.</text>
</comment>
<dbReference type="RefSeq" id="WP_229524320.1">
    <property type="nucleotide sequence ID" value="NZ_JAFFQR010000064.1"/>
</dbReference>
<gene>
    <name evidence="1" type="ORF">ACFQ5D_11985</name>
</gene>
<dbReference type="Pfam" id="PF26325">
    <property type="entry name" value="YhjD"/>
    <property type="match status" value="1"/>
</dbReference>
<sequence>MTNKKLLNNKCKAPRPSEKDTGLIKACVLLTLVLDVLERDIRILSASPLKMPDLYVRSLTEVQQRAAVQLAETKAQMKKQGIKIYSEIRNHEGVEVLYLCRGYQRRFFMLSSFARSEVRQKLGHYLGIDLTQDDPFVMDNPPDHG</sequence>
<dbReference type="Proteomes" id="UP001597340">
    <property type="component" value="Unassembled WGS sequence"/>
</dbReference>
<protein>
    <submittedName>
        <fullName evidence="1">Uncharacterized protein</fullName>
    </submittedName>
</protein>
<evidence type="ECO:0000313" key="1">
    <source>
        <dbReference type="EMBL" id="MFD1462111.1"/>
    </source>
</evidence>
<dbReference type="InterPro" id="IPR058600">
    <property type="entry name" value="YhjD-like"/>
</dbReference>